<dbReference type="SUPFAM" id="SSF55729">
    <property type="entry name" value="Acyl-CoA N-acyltransferases (Nat)"/>
    <property type="match status" value="1"/>
</dbReference>
<dbReference type="Proteomes" id="UP001153404">
    <property type="component" value="Unassembled WGS sequence"/>
</dbReference>
<gene>
    <name evidence="2" type="ORF">OMP40_15095</name>
</gene>
<dbReference type="PANTHER" id="PTHR43259">
    <property type="entry name" value="SPT10P"/>
    <property type="match status" value="1"/>
</dbReference>
<dbReference type="EMBL" id="JAPDIA010000003">
    <property type="protein sequence ID" value="MDG0810536.1"/>
    <property type="molecule type" value="Genomic_DNA"/>
</dbReference>
<dbReference type="Pfam" id="PF00583">
    <property type="entry name" value="Acetyltransf_1"/>
    <property type="match status" value="1"/>
</dbReference>
<dbReference type="InterPro" id="IPR000182">
    <property type="entry name" value="GNAT_dom"/>
</dbReference>
<dbReference type="PROSITE" id="PS51186">
    <property type="entry name" value="GNAT"/>
    <property type="match status" value="1"/>
</dbReference>
<evidence type="ECO:0000313" key="2">
    <source>
        <dbReference type="EMBL" id="MDG0810536.1"/>
    </source>
</evidence>
<feature type="domain" description="N-acetyltransferase" evidence="1">
    <location>
        <begin position="1"/>
        <end position="136"/>
    </location>
</feature>
<sequence>MRIIYATETDYEYIREHDRHVLEHLIAQKIRQKEIYLFKSDNDDTIGWMRYGYFWDNTPFMNMIWIDEPYRGKGFGRTAIRFWEDEMKQKGFRLAMTSTLSNEEAQHFYRKSGYRDSGCLLLEREPLEIIFTKNLC</sequence>
<dbReference type="InterPro" id="IPR052829">
    <property type="entry name" value="N-acetyltransferase_domain"/>
</dbReference>
<protein>
    <submittedName>
        <fullName evidence="2">GNAT family N-acetyltransferase</fullName>
    </submittedName>
</protein>
<reference evidence="2" key="1">
    <citation type="submission" date="2022-10" db="EMBL/GenBank/DDBJ databases">
        <title>Comparative genomic analysis of Cohnella hashimotonis sp. nov., isolated from the International Space Station.</title>
        <authorList>
            <person name="Simpson A."/>
            <person name="Venkateswaran K."/>
        </authorList>
    </citation>
    <scope>NUCLEOTIDE SEQUENCE</scope>
    <source>
        <strain evidence="2">DSM 28161</strain>
    </source>
</reference>
<accession>A0A9X4QSX7</accession>
<dbReference type="InterPro" id="IPR016181">
    <property type="entry name" value="Acyl_CoA_acyltransferase"/>
</dbReference>
<dbReference type="AlphaFoldDB" id="A0A9X4QSX7"/>
<dbReference type="Gene3D" id="3.40.630.30">
    <property type="match status" value="1"/>
</dbReference>
<proteinExistence type="predicted"/>
<dbReference type="RefSeq" id="WP_277532409.1">
    <property type="nucleotide sequence ID" value="NZ_JAPDIA010000003.1"/>
</dbReference>
<dbReference type="GO" id="GO:0016747">
    <property type="term" value="F:acyltransferase activity, transferring groups other than amino-acyl groups"/>
    <property type="evidence" value="ECO:0007669"/>
    <property type="project" value="InterPro"/>
</dbReference>
<evidence type="ECO:0000259" key="1">
    <source>
        <dbReference type="PROSITE" id="PS51186"/>
    </source>
</evidence>
<dbReference type="CDD" id="cd04301">
    <property type="entry name" value="NAT_SF"/>
    <property type="match status" value="1"/>
</dbReference>
<name>A0A9X4QSX7_9BACL</name>
<dbReference type="PANTHER" id="PTHR43259:SF1">
    <property type="entry name" value="N-ACETYLTRANSFERASE DOMAIN-CONTAINING PROTEIN"/>
    <property type="match status" value="1"/>
</dbReference>
<keyword evidence="3" id="KW-1185">Reference proteome</keyword>
<evidence type="ECO:0000313" key="3">
    <source>
        <dbReference type="Proteomes" id="UP001153404"/>
    </source>
</evidence>
<organism evidence="2 3">
    <name type="scientific">Cohnella rhizosphaerae</name>
    <dbReference type="NCBI Taxonomy" id="1457232"/>
    <lineage>
        <taxon>Bacteria</taxon>
        <taxon>Bacillati</taxon>
        <taxon>Bacillota</taxon>
        <taxon>Bacilli</taxon>
        <taxon>Bacillales</taxon>
        <taxon>Paenibacillaceae</taxon>
        <taxon>Cohnella</taxon>
    </lineage>
</organism>
<comment type="caution">
    <text evidence="2">The sequence shown here is derived from an EMBL/GenBank/DDBJ whole genome shotgun (WGS) entry which is preliminary data.</text>
</comment>